<name>A0A1G7JC21_9SPHI</name>
<reference evidence="2 3" key="1">
    <citation type="submission" date="2016-10" db="EMBL/GenBank/DDBJ databases">
        <authorList>
            <person name="de Groot N.N."/>
        </authorList>
    </citation>
    <scope>NUCLEOTIDE SEQUENCE [LARGE SCALE GENOMIC DNA]</scope>
    <source>
        <strain evidence="2 3">47C3B</strain>
    </source>
</reference>
<dbReference type="STRING" id="1391627.SAMN05216464_114136"/>
<organism evidence="2 3">
    <name type="scientific">Mucilaginibacter pineti</name>
    <dbReference type="NCBI Taxonomy" id="1391627"/>
    <lineage>
        <taxon>Bacteria</taxon>
        <taxon>Pseudomonadati</taxon>
        <taxon>Bacteroidota</taxon>
        <taxon>Sphingobacteriia</taxon>
        <taxon>Sphingobacteriales</taxon>
        <taxon>Sphingobacteriaceae</taxon>
        <taxon>Mucilaginibacter</taxon>
    </lineage>
</organism>
<evidence type="ECO:0000313" key="2">
    <source>
        <dbReference type="EMBL" id="SDF22480.1"/>
    </source>
</evidence>
<evidence type="ECO:0000313" key="3">
    <source>
        <dbReference type="Proteomes" id="UP000199072"/>
    </source>
</evidence>
<dbReference type="InterPro" id="IPR011250">
    <property type="entry name" value="OMP/PagP_B-barrel"/>
</dbReference>
<dbReference type="EMBL" id="FNAI01000014">
    <property type="protein sequence ID" value="SDF22480.1"/>
    <property type="molecule type" value="Genomic_DNA"/>
</dbReference>
<feature type="chain" id="PRO_5011568819" description="Outer membrane protein beta-barrel domain-containing protein" evidence="1">
    <location>
        <begin position="21"/>
        <end position="186"/>
    </location>
</feature>
<dbReference type="RefSeq" id="WP_091153869.1">
    <property type="nucleotide sequence ID" value="NZ_FNAI01000014.1"/>
</dbReference>
<evidence type="ECO:0008006" key="4">
    <source>
        <dbReference type="Google" id="ProtNLM"/>
    </source>
</evidence>
<keyword evidence="1" id="KW-0732">Signal</keyword>
<feature type="signal peptide" evidence="1">
    <location>
        <begin position="1"/>
        <end position="20"/>
    </location>
</feature>
<dbReference type="SUPFAM" id="SSF56925">
    <property type="entry name" value="OMPA-like"/>
    <property type="match status" value="1"/>
</dbReference>
<keyword evidence="3" id="KW-1185">Reference proteome</keyword>
<dbReference type="Proteomes" id="UP000199072">
    <property type="component" value="Unassembled WGS sequence"/>
</dbReference>
<evidence type="ECO:0000256" key="1">
    <source>
        <dbReference type="SAM" id="SignalP"/>
    </source>
</evidence>
<dbReference type="OrthoDB" id="764246at2"/>
<protein>
    <recommendedName>
        <fullName evidence="4">Outer membrane protein beta-barrel domain-containing protein</fullName>
    </recommendedName>
</protein>
<sequence>MKKSLILLFSILIFSASVKAQKGNNQFQIAAQVDVPTGDLSDVAKTGYGFSAKGLFGFGTARQQATLEVGYNRFGVKDKFLPQGVSAEYRSIPIYTGFRYMLGHFYLEPQAGVAFNTVYASNLFYLNSETKTYFAWATGVGYAYKQFDFAVKYQSSDVKNSSSDITFVAFRVGYRLPFYSKSDQWK</sequence>
<dbReference type="AlphaFoldDB" id="A0A1G7JC21"/>
<proteinExistence type="predicted"/>
<gene>
    <name evidence="2" type="ORF">SAMN05216464_114136</name>
</gene>
<accession>A0A1G7JC21</accession>